<dbReference type="InterPro" id="IPR000531">
    <property type="entry name" value="Beta-barrel_TonB"/>
</dbReference>
<dbReference type="NCBIfam" id="TIGR04057">
    <property type="entry name" value="SusC_RagA_signa"/>
    <property type="match status" value="1"/>
</dbReference>
<keyword evidence="4 8" id="KW-0812">Transmembrane</keyword>
<dbReference type="NCBIfam" id="TIGR04056">
    <property type="entry name" value="OMP_RagA_SusC"/>
    <property type="match status" value="1"/>
</dbReference>
<keyword evidence="12" id="KW-0675">Receptor</keyword>
<sequence length="1008" mass="113178">MKPTPPIFSLWKKKAHTGVVNRRLFYVLCFCWSVSSFAQQVIRGTVTDEQGIPIGGASVLQKNTTNGGVTDFDGNFELTLSGDDPVMVVSYLGFATTEISIGDRTTVNVILKEDLLELDEVVLIGFGTQKKGDVTSAVASVKSEDFIQGNVRDAAQLIQGKVAGLTISTPSGDPTEDSQIKLRGLSSLTGSTDPLVLIDGVPGNLGTVPPEDIESIDVLKDGSATAIYGTRGTNGVIIITTKGGNYNMKPTIEYSGYLSMSTIARKLDFMDASDLRKRWEEGYEFNGANVEDFGTATDWLDEITRNAHSHVHNLIFRGGNERTSLTASLNYRDIEGIFLKSENKKYTGRINVSHAMFNNKLKTNLGVIVSEQTYNALANETDNALGEGTSFNPYIYRQALIRNPTEPVRDTEGNWFERDVYFYDNPVAYIKETMGENRYRNMRFDLSMSYDINEHFIAKGLYTKKGNSNIRGFYQTKNHVSTVKYGQDGFASRGTDDHTGNYGQLTLDYNQSFGKHKVTGLLGYNYEDNTNEGFWLNNRRFSTDGFMYNNIGNGKGLELGEAEMRSYKNSDKLIAFFTRLTYNFDDRYLLLASLRREGSSRFGANTKWGYFPGVSAGWRINRESFLKNTGWIYDLKLRAGFGVTGTNAGDRYESLSGLTYGGYFFNNGNWTRELVPSRNPNPDLRWEKKEELNFGLDYGFLDGRISGTIDYYSRKTKDALYDYDVPTPPYYYPSILANVAQIKNSGLEVLLNVIPVKTDTFEWTSNMTYSTNSNKIVSLSNDEFQLTNDFFDEGYASEPIQVSTHRVQVGQPIGNFFGWKSVDITDDGIWLIETPDGEIKPATETTTDDRQVLGNGLPKSYFSWNNSVKYKNWDFNVNMRGAFGYQILNFSRMYYENPTVDYNTLNSAYDLVYGKAVLNDVQRLVSYYVEDGDFLKIDNVTIGYTLPGSLLKFVQNCRIYASGINLVTITGYKGIDPEVDRNGLSPGNDERDKYPSTRTFTLGINLTF</sequence>
<dbReference type="RefSeq" id="WP_187965495.1">
    <property type="nucleotide sequence ID" value="NZ_JACVDC010000025.1"/>
</dbReference>
<keyword evidence="7 8" id="KW-0998">Cell outer membrane</keyword>
<evidence type="ECO:0000256" key="3">
    <source>
        <dbReference type="ARBA" id="ARBA00022452"/>
    </source>
</evidence>
<reference evidence="12 13" key="1">
    <citation type="submission" date="2020-09" db="EMBL/GenBank/DDBJ databases">
        <title>Sinomicrobium weinanense sp. nov., a halophilic bacteria isolated from saline-alkali soil.</title>
        <authorList>
            <person name="Wu P."/>
            <person name="Ren H."/>
            <person name="Mei Y."/>
            <person name="Liang Y."/>
            <person name="Chen Z."/>
        </authorList>
    </citation>
    <scope>NUCLEOTIDE SEQUENCE [LARGE SCALE GENOMIC DNA]</scope>
    <source>
        <strain evidence="12 13">FJxs</strain>
    </source>
</reference>
<dbReference type="Pfam" id="PF07715">
    <property type="entry name" value="Plug"/>
    <property type="match status" value="1"/>
</dbReference>
<dbReference type="SUPFAM" id="SSF49464">
    <property type="entry name" value="Carboxypeptidase regulatory domain-like"/>
    <property type="match status" value="1"/>
</dbReference>
<dbReference type="InterPro" id="IPR023996">
    <property type="entry name" value="TonB-dep_OMP_SusC/RagA"/>
</dbReference>
<evidence type="ECO:0000313" key="13">
    <source>
        <dbReference type="Proteomes" id="UP000653730"/>
    </source>
</evidence>
<dbReference type="AlphaFoldDB" id="A0A926JRY0"/>
<name>A0A926JRY0_9FLAO</name>
<dbReference type="InterPro" id="IPR023997">
    <property type="entry name" value="TonB-dep_OMP_SusC/RagA_CS"/>
</dbReference>
<keyword evidence="2 8" id="KW-0813">Transport</keyword>
<proteinExistence type="inferred from homology"/>
<evidence type="ECO:0000259" key="11">
    <source>
        <dbReference type="Pfam" id="PF07715"/>
    </source>
</evidence>
<dbReference type="Gene3D" id="2.170.130.10">
    <property type="entry name" value="TonB-dependent receptor, plug domain"/>
    <property type="match status" value="1"/>
</dbReference>
<organism evidence="12 13">
    <name type="scientific">Sinomicrobium weinanense</name>
    <dbReference type="NCBI Taxonomy" id="2842200"/>
    <lineage>
        <taxon>Bacteria</taxon>
        <taxon>Pseudomonadati</taxon>
        <taxon>Bacteroidota</taxon>
        <taxon>Flavobacteriia</taxon>
        <taxon>Flavobacteriales</taxon>
        <taxon>Flavobacteriaceae</taxon>
        <taxon>Sinomicrobium</taxon>
    </lineage>
</organism>
<dbReference type="Gene3D" id="2.60.40.1120">
    <property type="entry name" value="Carboxypeptidase-like, regulatory domain"/>
    <property type="match status" value="1"/>
</dbReference>
<comment type="similarity">
    <text evidence="8 9">Belongs to the TonB-dependent receptor family.</text>
</comment>
<feature type="domain" description="TonB-dependent receptor-like beta-barrel" evidence="10">
    <location>
        <begin position="413"/>
        <end position="878"/>
    </location>
</feature>
<dbReference type="PROSITE" id="PS52016">
    <property type="entry name" value="TONB_DEPENDENT_REC_3"/>
    <property type="match status" value="1"/>
</dbReference>
<protein>
    <submittedName>
        <fullName evidence="12">TonB-dependent receptor</fullName>
    </submittedName>
</protein>
<evidence type="ECO:0000256" key="1">
    <source>
        <dbReference type="ARBA" id="ARBA00004571"/>
    </source>
</evidence>
<evidence type="ECO:0000256" key="5">
    <source>
        <dbReference type="ARBA" id="ARBA00023077"/>
    </source>
</evidence>
<dbReference type="EMBL" id="JACVDC010000025">
    <property type="protein sequence ID" value="MBC9796348.1"/>
    <property type="molecule type" value="Genomic_DNA"/>
</dbReference>
<dbReference type="InterPro" id="IPR037066">
    <property type="entry name" value="Plug_dom_sf"/>
</dbReference>
<feature type="domain" description="TonB-dependent receptor plug" evidence="11">
    <location>
        <begin position="131"/>
        <end position="236"/>
    </location>
</feature>
<comment type="subcellular location">
    <subcellularLocation>
        <location evidence="1 8">Cell outer membrane</location>
        <topology evidence="1 8">Multi-pass membrane protein</topology>
    </subcellularLocation>
</comment>
<dbReference type="InterPro" id="IPR012910">
    <property type="entry name" value="Plug_dom"/>
</dbReference>
<keyword evidence="3 8" id="KW-1134">Transmembrane beta strand</keyword>
<evidence type="ECO:0000256" key="9">
    <source>
        <dbReference type="RuleBase" id="RU003357"/>
    </source>
</evidence>
<keyword evidence="5 9" id="KW-0798">TonB box</keyword>
<dbReference type="SUPFAM" id="SSF56935">
    <property type="entry name" value="Porins"/>
    <property type="match status" value="1"/>
</dbReference>
<evidence type="ECO:0000259" key="10">
    <source>
        <dbReference type="Pfam" id="PF00593"/>
    </source>
</evidence>
<evidence type="ECO:0000256" key="2">
    <source>
        <dbReference type="ARBA" id="ARBA00022448"/>
    </source>
</evidence>
<dbReference type="Pfam" id="PF00593">
    <property type="entry name" value="TonB_dep_Rec_b-barrel"/>
    <property type="match status" value="1"/>
</dbReference>
<gene>
    <name evidence="12" type="ORF">IBL28_10235</name>
</gene>
<evidence type="ECO:0000256" key="7">
    <source>
        <dbReference type="ARBA" id="ARBA00023237"/>
    </source>
</evidence>
<evidence type="ECO:0000256" key="6">
    <source>
        <dbReference type="ARBA" id="ARBA00023136"/>
    </source>
</evidence>
<accession>A0A926JRY0</accession>
<evidence type="ECO:0000313" key="12">
    <source>
        <dbReference type="EMBL" id="MBC9796348.1"/>
    </source>
</evidence>
<dbReference type="Pfam" id="PF13715">
    <property type="entry name" value="CarbopepD_reg_2"/>
    <property type="match status" value="1"/>
</dbReference>
<keyword evidence="13" id="KW-1185">Reference proteome</keyword>
<evidence type="ECO:0000256" key="4">
    <source>
        <dbReference type="ARBA" id="ARBA00022692"/>
    </source>
</evidence>
<dbReference type="GO" id="GO:0009279">
    <property type="term" value="C:cell outer membrane"/>
    <property type="evidence" value="ECO:0007669"/>
    <property type="project" value="UniProtKB-SubCell"/>
</dbReference>
<dbReference type="InterPro" id="IPR036942">
    <property type="entry name" value="Beta-barrel_TonB_sf"/>
</dbReference>
<keyword evidence="6 8" id="KW-0472">Membrane</keyword>
<comment type="caution">
    <text evidence="12">The sequence shown here is derived from an EMBL/GenBank/DDBJ whole genome shotgun (WGS) entry which is preliminary data.</text>
</comment>
<dbReference type="InterPro" id="IPR008969">
    <property type="entry name" value="CarboxyPept-like_regulatory"/>
</dbReference>
<dbReference type="Proteomes" id="UP000653730">
    <property type="component" value="Unassembled WGS sequence"/>
</dbReference>
<dbReference type="InterPro" id="IPR039426">
    <property type="entry name" value="TonB-dep_rcpt-like"/>
</dbReference>
<dbReference type="Gene3D" id="2.40.170.20">
    <property type="entry name" value="TonB-dependent receptor, beta-barrel domain"/>
    <property type="match status" value="1"/>
</dbReference>
<evidence type="ECO:0000256" key="8">
    <source>
        <dbReference type="PROSITE-ProRule" id="PRU01360"/>
    </source>
</evidence>